<protein>
    <submittedName>
        <fullName evidence="1">Uncharacterized protein</fullName>
    </submittedName>
</protein>
<evidence type="ECO:0000313" key="2">
    <source>
        <dbReference type="Proteomes" id="UP000324222"/>
    </source>
</evidence>
<comment type="caution">
    <text evidence="1">The sequence shown here is derived from an EMBL/GenBank/DDBJ whole genome shotgun (WGS) entry which is preliminary data.</text>
</comment>
<dbReference type="AlphaFoldDB" id="A0A5B7DEI2"/>
<sequence>MYRAGQMRPKPKDKLSELREESKTFTTIEPSHDSQLHKRGIRCVRRRHALPVMKTKILSCTGRVLRHCLAPSHWGSSMNTCHQHREPHADQLQLKLHSFANPPAGVGAKGCNQGSYSKDTSRKPLLGEEMLSLEEKCRRMYEYNRFVGQ</sequence>
<evidence type="ECO:0000313" key="1">
    <source>
        <dbReference type="EMBL" id="MPC19750.1"/>
    </source>
</evidence>
<organism evidence="1 2">
    <name type="scientific">Portunus trituberculatus</name>
    <name type="common">Swimming crab</name>
    <name type="synonym">Neptunus trituberculatus</name>
    <dbReference type="NCBI Taxonomy" id="210409"/>
    <lineage>
        <taxon>Eukaryota</taxon>
        <taxon>Metazoa</taxon>
        <taxon>Ecdysozoa</taxon>
        <taxon>Arthropoda</taxon>
        <taxon>Crustacea</taxon>
        <taxon>Multicrustacea</taxon>
        <taxon>Malacostraca</taxon>
        <taxon>Eumalacostraca</taxon>
        <taxon>Eucarida</taxon>
        <taxon>Decapoda</taxon>
        <taxon>Pleocyemata</taxon>
        <taxon>Brachyura</taxon>
        <taxon>Eubrachyura</taxon>
        <taxon>Portunoidea</taxon>
        <taxon>Portunidae</taxon>
        <taxon>Portuninae</taxon>
        <taxon>Portunus</taxon>
    </lineage>
</organism>
<name>A0A5B7DEI2_PORTR</name>
<gene>
    <name evidence="1" type="ORF">E2C01_012675</name>
</gene>
<proteinExistence type="predicted"/>
<dbReference type="Proteomes" id="UP000324222">
    <property type="component" value="Unassembled WGS sequence"/>
</dbReference>
<reference evidence="1 2" key="1">
    <citation type="submission" date="2019-05" db="EMBL/GenBank/DDBJ databases">
        <title>Another draft genome of Portunus trituberculatus and its Hox gene families provides insights of decapod evolution.</title>
        <authorList>
            <person name="Jeong J.-H."/>
            <person name="Song I."/>
            <person name="Kim S."/>
            <person name="Choi T."/>
            <person name="Kim D."/>
            <person name="Ryu S."/>
            <person name="Kim W."/>
        </authorList>
    </citation>
    <scope>NUCLEOTIDE SEQUENCE [LARGE SCALE GENOMIC DNA]</scope>
    <source>
        <tissue evidence="1">Muscle</tissue>
    </source>
</reference>
<accession>A0A5B7DEI2</accession>
<keyword evidence="2" id="KW-1185">Reference proteome</keyword>
<dbReference type="EMBL" id="VSRR010000800">
    <property type="protein sequence ID" value="MPC19750.1"/>
    <property type="molecule type" value="Genomic_DNA"/>
</dbReference>